<reference evidence="2 3" key="1">
    <citation type="journal article" date="2021" name="BMC Biol.">
        <title>Horizontally acquired antibacterial genes associated with adaptive radiation of ladybird beetles.</title>
        <authorList>
            <person name="Li H.S."/>
            <person name="Tang X.F."/>
            <person name="Huang Y.H."/>
            <person name="Xu Z.Y."/>
            <person name="Chen M.L."/>
            <person name="Du X.Y."/>
            <person name="Qiu B.Y."/>
            <person name="Chen P.T."/>
            <person name="Zhang W."/>
            <person name="Slipinski A."/>
            <person name="Escalona H.E."/>
            <person name="Waterhouse R.M."/>
            <person name="Zwick A."/>
            <person name="Pang H."/>
        </authorList>
    </citation>
    <scope>NUCLEOTIDE SEQUENCE [LARGE SCALE GENOMIC DNA]</scope>
    <source>
        <strain evidence="2">SYSU2018</strain>
    </source>
</reference>
<keyword evidence="1" id="KW-0732">Signal</keyword>
<organism evidence="2 3">
    <name type="scientific">Cryptolaemus montrouzieri</name>
    <dbReference type="NCBI Taxonomy" id="559131"/>
    <lineage>
        <taxon>Eukaryota</taxon>
        <taxon>Metazoa</taxon>
        <taxon>Ecdysozoa</taxon>
        <taxon>Arthropoda</taxon>
        <taxon>Hexapoda</taxon>
        <taxon>Insecta</taxon>
        <taxon>Pterygota</taxon>
        <taxon>Neoptera</taxon>
        <taxon>Endopterygota</taxon>
        <taxon>Coleoptera</taxon>
        <taxon>Polyphaga</taxon>
        <taxon>Cucujiformia</taxon>
        <taxon>Coccinelloidea</taxon>
        <taxon>Coccinellidae</taxon>
        <taxon>Scymninae</taxon>
        <taxon>Scymnini</taxon>
        <taxon>Cryptolaemus</taxon>
    </lineage>
</organism>
<gene>
    <name evidence="2" type="ORF">HHI36_003589</name>
</gene>
<dbReference type="AlphaFoldDB" id="A0ABD2PDU9"/>
<protein>
    <recommendedName>
        <fullName evidence="4">Chemosensory protein</fullName>
    </recommendedName>
</protein>
<evidence type="ECO:0000313" key="3">
    <source>
        <dbReference type="Proteomes" id="UP001516400"/>
    </source>
</evidence>
<dbReference type="PANTHER" id="PTHR11257">
    <property type="entry name" value="CHEMOSENSORY PROTEIN-RELATED"/>
    <property type="match status" value="1"/>
</dbReference>
<comment type="caution">
    <text evidence="2">The sequence shown here is derived from an EMBL/GenBank/DDBJ whole genome shotgun (WGS) entry which is preliminary data.</text>
</comment>
<dbReference type="SUPFAM" id="SSF100910">
    <property type="entry name" value="Chemosensory protein Csp2"/>
    <property type="match status" value="1"/>
</dbReference>
<keyword evidence="3" id="KW-1185">Reference proteome</keyword>
<accession>A0ABD2PDU9</accession>
<feature type="signal peptide" evidence="1">
    <location>
        <begin position="1"/>
        <end position="17"/>
    </location>
</feature>
<dbReference type="PANTHER" id="PTHR11257:SF12">
    <property type="entry name" value="EJACULATORY BULB-SPECIFIC PROTEIN 3-RELATED"/>
    <property type="match status" value="1"/>
</dbReference>
<dbReference type="Proteomes" id="UP001516400">
    <property type="component" value="Unassembled WGS sequence"/>
</dbReference>
<dbReference type="InterPro" id="IPR005055">
    <property type="entry name" value="A10/PebIII"/>
</dbReference>
<dbReference type="InterPro" id="IPR036682">
    <property type="entry name" value="OS_D_A10/PebIII_sf"/>
</dbReference>
<dbReference type="EMBL" id="JABFTP020000185">
    <property type="protein sequence ID" value="KAL3289153.1"/>
    <property type="molecule type" value="Genomic_DNA"/>
</dbReference>
<proteinExistence type="predicted"/>
<evidence type="ECO:0000313" key="2">
    <source>
        <dbReference type="EMBL" id="KAL3289153.1"/>
    </source>
</evidence>
<dbReference type="Pfam" id="PF03392">
    <property type="entry name" value="OS-D"/>
    <property type="match status" value="1"/>
</dbReference>
<evidence type="ECO:0000256" key="1">
    <source>
        <dbReference type="SAM" id="SignalP"/>
    </source>
</evidence>
<evidence type="ECO:0008006" key="4">
    <source>
        <dbReference type="Google" id="ProtNLM"/>
    </source>
</evidence>
<sequence>MKVAVVLFVCFIVGVFCDSKLENVDIEAILKNDRLLMNYHKCLMEGTGCTPEGDTLRKRLPEALETGCAQCSEKESEASKRVSKFLMTEKPELWQQLLDKYDPDKKYRAMYEEKLKQ</sequence>
<dbReference type="Gene3D" id="1.10.2080.10">
    <property type="entry name" value="Insect odorant-binding protein A10/Ejaculatory bulb-specific protein 3"/>
    <property type="match status" value="1"/>
</dbReference>
<feature type="chain" id="PRO_5044821987" description="Chemosensory protein" evidence="1">
    <location>
        <begin position="18"/>
        <end position="117"/>
    </location>
</feature>
<name>A0ABD2PDU9_9CUCU</name>